<evidence type="ECO:0000313" key="5">
    <source>
        <dbReference type="Proteomes" id="UP000249239"/>
    </source>
</evidence>
<feature type="signal peptide" evidence="1">
    <location>
        <begin position="1"/>
        <end position="18"/>
    </location>
</feature>
<dbReference type="InterPro" id="IPR052762">
    <property type="entry name" value="PCW_deacetylase/CE"/>
</dbReference>
<dbReference type="Pfam" id="PF13472">
    <property type="entry name" value="Lipase_GDSL_2"/>
    <property type="match status" value="1"/>
</dbReference>
<feature type="domain" description="SGNH hydrolase-type esterase" evidence="2">
    <location>
        <begin position="152"/>
        <end position="316"/>
    </location>
</feature>
<dbReference type="OrthoDB" id="9801375at2"/>
<dbReference type="PANTHER" id="PTHR37834">
    <property type="entry name" value="GDSL-LIKE LIPASE/ACYLHYDROLASE DOMAIN PROTEIN (AFU_ORTHOLOGUE AFUA_2G00620)"/>
    <property type="match status" value="1"/>
</dbReference>
<accession>A0A2W7N3F1</accession>
<comment type="caution">
    <text evidence="4">The sequence shown here is derived from an EMBL/GenBank/DDBJ whole genome shotgun (WGS) entry which is preliminary data.</text>
</comment>
<keyword evidence="5" id="KW-1185">Reference proteome</keyword>
<keyword evidence="1" id="KW-0732">Signal</keyword>
<dbReference type="GO" id="GO:0052689">
    <property type="term" value="F:carboxylic ester hydrolase activity"/>
    <property type="evidence" value="ECO:0007669"/>
    <property type="project" value="InterPro"/>
</dbReference>
<organism evidence="4 5">
    <name type="scientific">Breznakibacter xylanolyticus</name>
    <dbReference type="NCBI Taxonomy" id="990"/>
    <lineage>
        <taxon>Bacteria</taxon>
        <taxon>Pseudomonadati</taxon>
        <taxon>Bacteroidota</taxon>
        <taxon>Bacteroidia</taxon>
        <taxon>Marinilabiliales</taxon>
        <taxon>Marinilabiliaceae</taxon>
        <taxon>Breznakibacter</taxon>
    </lineage>
</organism>
<feature type="chain" id="PRO_5016175812" evidence="1">
    <location>
        <begin position="19"/>
        <end position="355"/>
    </location>
</feature>
<evidence type="ECO:0000256" key="1">
    <source>
        <dbReference type="SAM" id="SignalP"/>
    </source>
</evidence>
<dbReference type="InterPro" id="IPR037461">
    <property type="entry name" value="CtCE2-like_dom"/>
</dbReference>
<evidence type="ECO:0000259" key="2">
    <source>
        <dbReference type="Pfam" id="PF13472"/>
    </source>
</evidence>
<dbReference type="EMBL" id="QKZK01000018">
    <property type="protein sequence ID" value="PZX14975.1"/>
    <property type="molecule type" value="Genomic_DNA"/>
</dbReference>
<evidence type="ECO:0000313" key="4">
    <source>
        <dbReference type="EMBL" id="PZX14975.1"/>
    </source>
</evidence>
<reference evidence="4 5" key="1">
    <citation type="submission" date="2018-06" db="EMBL/GenBank/DDBJ databases">
        <title>Genomic Encyclopedia of Archaeal and Bacterial Type Strains, Phase II (KMG-II): from individual species to whole genera.</title>
        <authorList>
            <person name="Goeker M."/>
        </authorList>
    </citation>
    <scope>NUCLEOTIDE SEQUENCE [LARGE SCALE GENOMIC DNA]</scope>
    <source>
        <strain evidence="4 5">DSM 6779</strain>
    </source>
</reference>
<dbReference type="AlphaFoldDB" id="A0A2W7N3F1"/>
<dbReference type="InterPro" id="IPR013830">
    <property type="entry name" value="SGNH_hydro"/>
</dbReference>
<dbReference type="PANTHER" id="PTHR37834:SF2">
    <property type="entry name" value="ESTERASE, SGNH HYDROLASE-TYPE"/>
    <property type="match status" value="1"/>
</dbReference>
<dbReference type="SUPFAM" id="SSF52266">
    <property type="entry name" value="SGNH hydrolase"/>
    <property type="match status" value="1"/>
</dbReference>
<dbReference type="CDD" id="cd01831">
    <property type="entry name" value="Endoglucanase_E_like"/>
    <property type="match status" value="1"/>
</dbReference>
<dbReference type="Gene3D" id="3.40.50.1110">
    <property type="entry name" value="SGNH hydrolase"/>
    <property type="match status" value="1"/>
</dbReference>
<sequence length="355" mass="39511">MRYLSILLLLVLATPLLANQKPKPVFAGGHPYVQYVGRVDLTPGQAPRFWMPGVYAQFDFEGSYCSVVINDEQLYGEKYNYVTLVLDNQAPRRVRLTEKRNLISLGDKLGKGRHRVVVCKSTESNTGYIELEMIHCKNLLPPSVLPERKIEFIGNSITCGTGSDTSGVACGTGQWHDQHNAYLAYGPVTARALNAQWMLSSYSGIGLVRSCCDMKATMPDVYHKMNMAGNDTAAWDFARYTPHVVTIALGQNDGVQDSTLFCSAYVNFIGTVRRHYPQATIVCLTSPMGDAYLTAALKKYLTAVVDEVKRRGDANVHTFFFSRAYTGGCDMHPTIEEHQRIAGELTTFIRKVKGW</sequence>
<dbReference type="InterPro" id="IPR040794">
    <property type="entry name" value="CE2_N"/>
</dbReference>
<dbReference type="Gene3D" id="2.60.120.260">
    <property type="entry name" value="Galactose-binding domain-like"/>
    <property type="match status" value="1"/>
</dbReference>
<dbReference type="Pfam" id="PF17996">
    <property type="entry name" value="CE2_N"/>
    <property type="match status" value="1"/>
</dbReference>
<name>A0A2W7N3F1_9BACT</name>
<gene>
    <name evidence="4" type="ORF">LX69_02305</name>
</gene>
<proteinExistence type="predicted"/>
<keyword evidence="4" id="KW-0378">Hydrolase</keyword>
<protein>
    <submittedName>
        <fullName evidence="4">GDSL-like lipase/acylhydrolase family protein</fullName>
    </submittedName>
</protein>
<evidence type="ECO:0000259" key="3">
    <source>
        <dbReference type="Pfam" id="PF17996"/>
    </source>
</evidence>
<feature type="domain" description="Carbohydrate esterase 2 N-terminal" evidence="3">
    <location>
        <begin position="35"/>
        <end position="138"/>
    </location>
</feature>
<dbReference type="RefSeq" id="WP_111446162.1">
    <property type="nucleotide sequence ID" value="NZ_QKZK01000018.1"/>
</dbReference>
<dbReference type="Proteomes" id="UP000249239">
    <property type="component" value="Unassembled WGS sequence"/>
</dbReference>
<dbReference type="InterPro" id="IPR036514">
    <property type="entry name" value="SGNH_hydro_sf"/>
</dbReference>